<proteinExistence type="predicted"/>
<keyword evidence="2" id="KW-1185">Reference proteome</keyword>
<organism evidence="1 2">
    <name type="scientific">Chitinophaga parva</name>
    <dbReference type="NCBI Taxonomy" id="2169414"/>
    <lineage>
        <taxon>Bacteria</taxon>
        <taxon>Pseudomonadati</taxon>
        <taxon>Bacteroidota</taxon>
        <taxon>Chitinophagia</taxon>
        <taxon>Chitinophagales</taxon>
        <taxon>Chitinophagaceae</taxon>
        <taxon>Chitinophaga</taxon>
    </lineage>
</organism>
<dbReference type="EMBL" id="QCYK01000001">
    <property type="protein sequence ID" value="PUZ29389.1"/>
    <property type="molecule type" value="Genomic_DNA"/>
</dbReference>
<gene>
    <name evidence="1" type="ORF">DCC81_08050</name>
</gene>
<name>A0A2T7BP15_9BACT</name>
<dbReference type="AlphaFoldDB" id="A0A2T7BP15"/>
<evidence type="ECO:0000313" key="2">
    <source>
        <dbReference type="Proteomes" id="UP000244450"/>
    </source>
</evidence>
<protein>
    <submittedName>
        <fullName evidence="1">Uncharacterized protein</fullName>
    </submittedName>
</protein>
<comment type="caution">
    <text evidence="1">The sequence shown here is derived from an EMBL/GenBank/DDBJ whole genome shotgun (WGS) entry which is preliminary data.</text>
</comment>
<dbReference type="Proteomes" id="UP000244450">
    <property type="component" value="Unassembled WGS sequence"/>
</dbReference>
<reference evidence="1 2" key="1">
    <citation type="submission" date="2018-04" db="EMBL/GenBank/DDBJ databases">
        <title>Chitinophaga fuyangensis sp. nov., isolated from soil in a chemical factory.</title>
        <authorList>
            <person name="Chen K."/>
        </authorList>
    </citation>
    <scope>NUCLEOTIDE SEQUENCE [LARGE SCALE GENOMIC DNA]</scope>
    <source>
        <strain evidence="1 2">LY-1</strain>
    </source>
</reference>
<evidence type="ECO:0000313" key="1">
    <source>
        <dbReference type="EMBL" id="PUZ29389.1"/>
    </source>
</evidence>
<accession>A0A2T7BP15</accession>
<sequence>MKLKNGKEITIFYKKNHEITYTVSLTFRNNMFKLHSYYLDGNNVLSEENYKDESLIEVSDFNQFIDLIIAKFPGIEATI</sequence>